<dbReference type="GO" id="GO:0005178">
    <property type="term" value="F:integrin binding"/>
    <property type="evidence" value="ECO:0007669"/>
    <property type="project" value="TreeGrafter"/>
</dbReference>
<dbReference type="GO" id="GO:0051895">
    <property type="term" value="P:negative regulation of focal adhesion assembly"/>
    <property type="evidence" value="ECO:0007669"/>
    <property type="project" value="TreeGrafter"/>
</dbReference>
<dbReference type="InterPro" id="IPR011993">
    <property type="entry name" value="PH-like_dom_sf"/>
</dbReference>
<evidence type="ECO:0000313" key="3">
    <source>
        <dbReference type="Proteomes" id="UP000694544"/>
    </source>
</evidence>
<dbReference type="GeneTree" id="ENSGT00390000003990"/>
<dbReference type="Ensembl" id="ENSMMST00000023277.1">
    <property type="protein sequence ID" value="ENSMMSP00000021091.1"/>
    <property type="gene ID" value="ENSMMSG00000015824.1"/>
</dbReference>
<feature type="region of interest" description="Disordered" evidence="1">
    <location>
        <begin position="40"/>
        <end position="59"/>
    </location>
</feature>
<dbReference type="AlphaFoldDB" id="A0A8C6DTQ8"/>
<dbReference type="GO" id="GO:1900025">
    <property type="term" value="P:negative regulation of substrate adhesion-dependent cell spreading"/>
    <property type="evidence" value="ECO:0007669"/>
    <property type="project" value="TreeGrafter"/>
</dbReference>
<dbReference type="Proteomes" id="UP000694544">
    <property type="component" value="Unplaced"/>
</dbReference>
<dbReference type="Pfam" id="PF10480">
    <property type="entry name" value="ICAP-1_inte_bdg"/>
    <property type="match status" value="1"/>
</dbReference>
<dbReference type="Gene3D" id="2.30.29.30">
    <property type="entry name" value="Pleckstrin-homology domain (PH domain)/Phosphotyrosine-binding domain (PTB)"/>
    <property type="match status" value="1"/>
</dbReference>
<name>A0A8C6DTQ8_MOSMO</name>
<dbReference type="PANTHER" id="PTHR32055:SF1">
    <property type="entry name" value="INTEGRIN BETA-1-BINDING PROTEIN 1"/>
    <property type="match status" value="1"/>
</dbReference>
<dbReference type="GO" id="GO:0071944">
    <property type="term" value="C:cell periphery"/>
    <property type="evidence" value="ECO:0007669"/>
    <property type="project" value="TreeGrafter"/>
</dbReference>
<keyword evidence="3" id="KW-1185">Reference proteome</keyword>
<reference evidence="2" key="2">
    <citation type="submission" date="2025-09" db="UniProtKB">
        <authorList>
            <consortium name="Ensembl"/>
        </authorList>
    </citation>
    <scope>IDENTIFICATION</scope>
</reference>
<dbReference type="GO" id="GO:0030027">
    <property type="term" value="C:lamellipodium"/>
    <property type="evidence" value="ECO:0007669"/>
    <property type="project" value="TreeGrafter"/>
</dbReference>
<proteinExistence type="predicted"/>
<dbReference type="PANTHER" id="PTHR32055">
    <property type="entry name" value="INTEGRIN BETA-1-BINDING PROTEIN 1"/>
    <property type="match status" value="1"/>
</dbReference>
<sequence>MFVVRCFRKTRSNTIVAIPREISTKGKSVDSSLRGLSRSSKVANLDTSSTKTSEQSNNNSDTCADLFKKYIDAIEKLKLSEGKSLEGPLELINYIDVTQKDKKFVLAWRIPGTREPGGLPSRGSHRVGHN</sequence>
<evidence type="ECO:0000313" key="2">
    <source>
        <dbReference type="Ensembl" id="ENSMMSP00000021091.1"/>
    </source>
</evidence>
<protein>
    <submittedName>
        <fullName evidence="2">Uncharacterized protein</fullName>
    </submittedName>
</protein>
<evidence type="ECO:0000256" key="1">
    <source>
        <dbReference type="SAM" id="MobiDB-lite"/>
    </source>
</evidence>
<dbReference type="InterPro" id="IPR019517">
    <property type="entry name" value="Integrin-bd_ICAP-1"/>
</dbReference>
<reference evidence="2" key="1">
    <citation type="submission" date="2025-08" db="UniProtKB">
        <authorList>
            <consortium name="Ensembl"/>
        </authorList>
    </citation>
    <scope>IDENTIFICATION</scope>
</reference>
<organism evidence="2 3">
    <name type="scientific">Moschus moschiferus</name>
    <name type="common">Siberian musk deer</name>
    <name type="synonym">Moschus sibiricus</name>
    <dbReference type="NCBI Taxonomy" id="68415"/>
    <lineage>
        <taxon>Eukaryota</taxon>
        <taxon>Metazoa</taxon>
        <taxon>Chordata</taxon>
        <taxon>Craniata</taxon>
        <taxon>Vertebrata</taxon>
        <taxon>Euteleostomi</taxon>
        <taxon>Mammalia</taxon>
        <taxon>Eutheria</taxon>
        <taxon>Laurasiatheria</taxon>
        <taxon>Artiodactyla</taxon>
        <taxon>Ruminantia</taxon>
        <taxon>Pecora</taxon>
        <taxon>Moschidae</taxon>
        <taxon>Moschus</taxon>
    </lineage>
</organism>
<dbReference type="GO" id="GO:0005856">
    <property type="term" value="C:cytoskeleton"/>
    <property type="evidence" value="ECO:0007669"/>
    <property type="project" value="TreeGrafter"/>
</dbReference>
<accession>A0A8C6DTQ8</accession>
<dbReference type="GO" id="GO:0001726">
    <property type="term" value="C:ruffle"/>
    <property type="evidence" value="ECO:0007669"/>
    <property type="project" value="TreeGrafter"/>
</dbReference>